<dbReference type="Gene3D" id="1.20.5.4130">
    <property type="match status" value="1"/>
</dbReference>
<dbReference type="InterPro" id="IPR044974">
    <property type="entry name" value="Disease_R_plants"/>
</dbReference>
<dbReference type="InterPro" id="IPR041118">
    <property type="entry name" value="Rx_N"/>
</dbReference>
<dbReference type="InterPro" id="IPR002182">
    <property type="entry name" value="NB-ARC"/>
</dbReference>
<feature type="domain" description="R13L1/DRL21-like LRR repeat region" evidence="7">
    <location>
        <begin position="635"/>
        <end position="758"/>
    </location>
</feature>
<evidence type="ECO:0000256" key="1">
    <source>
        <dbReference type="ARBA" id="ARBA00022737"/>
    </source>
</evidence>
<dbReference type="SUPFAM" id="SSF52058">
    <property type="entry name" value="L domain-like"/>
    <property type="match status" value="1"/>
</dbReference>
<dbReference type="Gene3D" id="3.40.50.300">
    <property type="entry name" value="P-loop containing nucleotide triphosphate hydrolases"/>
    <property type="match status" value="1"/>
</dbReference>
<evidence type="ECO:0008006" key="11">
    <source>
        <dbReference type="Google" id="ProtNLM"/>
    </source>
</evidence>
<dbReference type="InterPro" id="IPR042197">
    <property type="entry name" value="Apaf_helical"/>
</dbReference>
<keyword evidence="2" id="KW-0547">Nucleotide-binding</keyword>
<dbReference type="PRINTS" id="PR00364">
    <property type="entry name" value="DISEASERSIST"/>
</dbReference>
<accession>K7MDD6</accession>
<reference evidence="9" key="2">
    <citation type="submission" date="2018-02" db="UniProtKB">
        <authorList>
            <consortium name="EnsemblPlants"/>
        </authorList>
    </citation>
    <scope>IDENTIFICATION</scope>
    <source>
        <strain evidence="9">Williams 82</strain>
    </source>
</reference>
<evidence type="ECO:0000259" key="5">
    <source>
        <dbReference type="Pfam" id="PF18052"/>
    </source>
</evidence>
<feature type="domain" description="Disease resistance N-terminal" evidence="5">
    <location>
        <begin position="10"/>
        <end position="102"/>
    </location>
</feature>
<dbReference type="GO" id="GO:0098542">
    <property type="term" value="P:defense response to other organism"/>
    <property type="evidence" value="ECO:0000318"/>
    <property type="project" value="GO_Central"/>
</dbReference>
<evidence type="ECO:0000313" key="8">
    <source>
        <dbReference type="EMBL" id="KRH13356.1"/>
    </source>
</evidence>
<dbReference type="PANTHER" id="PTHR23155">
    <property type="entry name" value="DISEASE RESISTANCE PROTEIN RP"/>
    <property type="match status" value="1"/>
</dbReference>
<dbReference type="SUPFAM" id="SSF52540">
    <property type="entry name" value="P-loop containing nucleoside triphosphate hydrolases"/>
    <property type="match status" value="1"/>
</dbReference>
<dbReference type="PANTHER" id="PTHR23155:SF1221">
    <property type="entry name" value="OS11G0481150 PROTEIN"/>
    <property type="match status" value="1"/>
</dbReference>
<evidence type="ECO:0000259" key="6">
    <source>
        <dbReference type="Pfam" id="PF23559"/>
    </source>
</evidence>
<dbReference type="Gene3D" id="1.10.10.10">
    <property type="entry name" value="Winged helix-like DNA-binding domain superfamily/Winged helix DNA-binding domain"/>
    <property type="match status" value="1"/>
</dbReference>
<dbReference type="Gene3D" id="1.10.8.430">
    <property type="entry name" value="Helical domain of apoptotic protease-activating factors"/>
    <property type="match status" value="1"/>
</dbReference>
<reference evidence="8" key="3">
    <citation type="submission" date="2018-07" db="EMBL/GenBank/DDBJ databases">
        <title>WGS assembly of Glycine max.</title>
        <authorList>
            <person name="Schmutz J."/>
            <person name="Cannon S."/>
            <person name="Schlueter J."/>
            <person name="Ma J."/>
            <person name="Mitros T."/>
            <person name="Nelson W."/>
            <person name="Hyten D."/>
            <person name="Song Q."/>
            <person name="Thelen J."/>
            <person name="Cheng J."/>
            <person name="Xu D."/>
            <person name="Hellsten U."/>
            <person name="May G."/>
            <person name="Yu Y."/>
            <person name="Sakurai T."/>
            <person name="Umezawa T."/>
            <person name="Bhattacharyya M."/>
            <person name="Sandhu D."/>
            <person name="Valliyodan B."/>
            <person name="Lindquist E."/>
            <person name="Peto M."/>
            <person name="Grant D."/>
            <person name="Shu S."/>
            <person name="Goodstein D."/>
            <person name="Barry K."/>
            <person name="Futrell-Griggs M."/>
            <person name="Abernathy B."/>
            <person name="Du J."/>
            <person name="Tian Z."/>
            <person name="Zhu L."/>
            <person name="Gill N."/>
            <person name="Joshi T."/>
            <person name="Libault M."/>
            <person name="Sethuraman A."/>
            <person name="Zhang X."/>
            <person name="Shinozaki K."/>
            <person name="Nguyen H."/>
            <person name="Wing R."/>
            <person name="Cregan P."/>
            <person name="Specht J."/>
            <person name="Grimwood J."/>
            <person name="Rokhsar D."/>
            <person name="Stacey G."/>
            <person name="Shoemaker R."/>
            <person name="Jackson S."/>
        </authorList>
    </citation>
    <scope>NUCLEOTIDE SEQUENCE</scope>
    <source>
        <tissue evidence="8">Callus</tissue>
    </source>
</reference>
<evidence type="ECO:0000259" key="4">
    <source>
        <dbReference type="Pfam" id="PF00931"/>
    </source>
</evidence>
<dbReference type="InParanoid" id="K7MDD6"/>
<keyword evidence="3" id="KW-0611">Plant defense</keyword>
<dbReference type="Pfam" id="PF00931">
    <property type="entry name" value="NB-ARC"/>
    <property type="match status" value="1"/>
</dbReference>
<evidence type="ECO:0000259" key="7">
    <source>
        <dbReference type="Pfam" id="PF25019"/>
    </source>
</evidence>
<dbReference type="Proteomes" id="UP000008827">
    <property type="component" value="Chromosome 15"/>
</dbReference>
<dbReference type="Gene3D" id="3.80.10.10">
    <property type="entry name" value="Ribonuclease Inhibitor"/>
    <property type="match status" value="1"/>
</dbReference>
<gene>
    <name evidence="8" type="ORF">GLYMA_15G233200</name>
</gene>
<dbReference type="SMR" id="K7MDD6"/>
<dbReference type="HOGENOM" id="CLU_000837_8_1_1"/>
<name>K7MDD6_SOYBN</name>
<reference evidence="8 9" key="1">
    <citation type="journal article" date="2010" name="Nature">
        <title>Genome sequence of the palaeopolyploid soybean.</title>
        <authorList>
            <person name="Schmutz J."/>
            <person name="Cannon S.B."/>
            <person name="Schlueter J."/>
            <person name="Ma J."/>
            <person name="Mitros T."/>
            <person name="Nelson W."/>
            <person name="Hyten D.L."/>
            <person name="Song Q."/>
            <person name="Thelen J.J."/>
            <person name="Cheng J."/>
            <person name="Xu D."/>
            <person name="Hellsten U."/>
            <person name="May G.D."/>
            <person name="Yu Y."/>
            <person name="Sakurai T."/>
            <person name="Umezawa T."/>
            <person name="Bhattacharyya M.K."/>
            <person name="Sandhu D."/>
            <person name="Valliyodan B."/>
            <person name="Lindquist E."/>
            <person name="Peto M."/>
            <person name="Grant D."/>
            <person name="Shu S."/>
            <person name="Goodstein D."/>
            <person name="Barry K."/>
            <person name="Futrell-Griggs M."/>
            <person name="Abernathy B."/>
            <person name="Du J."/>
            <person name="Tian Z."/>
            <person name="Zhu L."/>
            <person name="Gill N."/>
            <person name="Joshi T."/>
            <person name="Libault M."/>
            <person name="Sethuraman A."/>
            <person name="Zhang X.-C."/>
            <person name="Shinozaki K."/>
            <person name="Nguyen H.T."/>
            <person name="Wing R.A."/>
            <person name="Cregan P."/>
            <person name="Specht J."/>
            <person name="Grimwood J."/>
            <person name="Rokhsar D."/>
            <person name="Stacey G."/>
            <person name="Shoemaker R.C."/>
            <person name="Jackson S.A."/>
        </authorList>
    </citation>
    <scope>NUCLEOTIDE SEQUENCE</scope>
    <source>
        <strain evidence="9">cv. Williams 82</strain>
        <tissue evidence="8">Callus</tissue>
    </source>
</reference>
<dbReference type="Pfam" id="PF18052">
    <property type="entry name" value="Rx_N"/>
    <property type="match status" value="1"/>
</dbReference>
<feature type="domain" description="NB-ARC" evidence="4">
    <location>
        <begin position="209"/>
        <end position="327"/>
    </location>
</feature>
<protein>
    <recommendedName>
        <fullName evidence="11">Disease resistance RPP13-like protein 1</fullName>
    </recommendedName>
</protein>
<dbReference type="Pfam" id="PF25019">
    <property type="entry name" value="LRR_R13L1-DRL21"/>
    <property type="match status" value="1"/>
</dbReference>
<dbReference type="EnsemblPlants" id="KRH13356">
    <property type="protein sequence ID" value="KRH13356"/>
    <property type="gene ID" value="GLYMA_15G233200"/>
</dbReference>
<evidence type="ECO:0000256" key="3">
    <source>
        <dbReference type="ARBA" id="ARBA00022821"/>
    </source>
</evidence>
<dbReference type="EMBL" id="CM000848">
    <property type="protein sequence ID" value="KRH13356.1"/>
    <property type="molecule type" value="Genomic_DNA"/>
</dbReference>
<dbReference type="InterPro" id="IPR058922">
    <property type="entry name" value="WHD_DRP"/>
</dbReference>
<sequence length="758" mass="86236">MALECVGGAVLSSFLGAVFQKLASPQVLDFFRGTKIDQKLRKDLENKLLSIQAVLDDAEQKQFGNMQVRDWLIKLKVAMLDVEDVLDEIQHSRLQVQPQSESQTCTCKLPNFFKSSPLSSFNKEINSNMKNVLDDLDDLASRMDNLGLKKASDLVVGSGSGGKVPQSKSSVVESDICCRDADKEMIINWLTSDTDNMLSILSIWGMGGLAWVCVSQEFDVLNVSRAILDTFTKSIENSDRLEIVHTKLKDKLRGNRFLLVLDDVWIESRPKWEAVQNALVCGAQGSRILVTTSSEKFASTMRSKEHELEQLQEDYCWKLFAKHAFRDDNLPRDPGCPEIGMKIVKKCQGLPLVLKSMGSLLHNKSFVSDWENILKSEIWEIEDSDIVPALALSYHHLPPHLKTCFAYCALFPKDYVFHRECLIQLWMAEKFLNCHQGNKSPEEVGQQYFNDLISRSFFQQSSKYEDGFVMHDLLNDLAKYVCGDIYFRFGVDDEGKSTQKITRHFSVSIITKQRFDGFATSCDDKRLRTFMPTSIEKLPDSVCNFKHLRSLDLSYTGIEKLPESTCSLYNLQILKLNYCRCLKELPSNLHELTNLHGLEFVNTKIIKVPPHLGKLKNLQVAMSSFDVGKCSEFTIQKFGELNFLHERLSFRELQNIENPSDALAADLKNKTHLVELEFEWNSHQNPDDSAKERDVIVIENLQPSKHLEKLSIINYGGKQFPNWLSDNSLSNVMSLELNNCQSCQHLPSLGLLPFLKNL</sequence>
<keyword evidence="1" id="KW-0677">Repeat</keyword>
<dbReference type="InterPro" id="IPR032675">
    <property type="entry name" value="LRR_dom_sf"/>
</dbReference>
<dbReference type="OMA" id="DICCRDA"/>
<dbReference type="GO" id="GO:0043531">
    <property type="term" value="F:ADP binding"/>
    <property type="evidence" value="ECO:0007669"/>
    <property type="project" value="InterPro"/>
</dbReference>
<dbReference type="Pfam" id="PF23559">
    <property type="entry name" value="WHD_DRP"/>
    <property type="match status" value="1"/>
</dbReference>
<proteinExistence type="predicted"/>
<evidence type="ECO:0000256" key="2">
    <source>
        <dbReference type="ARBA" id="ARBA00022741"/>
    </source>
</evidence>
<evidence type="ECO:0000313" key="10">
    <source>
        <dbReference type="Proteomes" id="UP000008827"/>
    </source>
</evidence>
<dbReference type="eggNOG" id="KOG4658">
    <property type="taxonomic scope" value="Eukaryota"/>
</dbReference>
<dbReference type="Gramene" id="KRH13356">
    <property type="protein sequence ID" value="KRH13356"/>
    <property type="gene ID" value="GLYMA_15G233200"/>
</dbReference>
<keyword evidence="10" id="KW-1185">Reference proteome</keyword>
<dbReference type="PaxDb" id="3847-GLYMA15G37340.2"/>
<dbReference type="InterPro" id="IPR036388">
    <property type="entry name" value="WH-like_DNA-bd_sf"/>
</dbReference>
<dbReference type="InterPro" id="IPR027417">
    <property type="entry name" value="P-loop_NTPase"/>
</dbReference>
<feature type="domain" description="Disease resistance protein winged helix" evidence="6">
    <location>
        <begin position="410"/>
        <end position="478"/>
    </location>
</feature>
<evidence type="ECO:0000313" key="9">
    <source>
        <dbReference type="EnsemblPlants" id="KRH13356"/>
    </source>
</evidence>
<dbReference type="AlphaFoldDB" id="K7MDD6"/>
<dbReference type="FunFam" id="1.10.10.10:FF:000322">
    <property type="entry name" value="Probable disease resistance protein At1g63360"/>
    <property type="match status" value="1"/>
</dbReference>
<dbReference type="InterPro" id="IPR056789">
    <property type="entry name" value="LRR_R13L1-DRL21"/>
</dbReference>
<organism evidence="8">
    <name type="scientific">Glycine max</name>
    <name type="common">Soybean</name>
    <name type="synonym">Glycine hispida</name>
    <dbReference type="NCBI Taxonomy" id="3847"/>
    <lineage>
        <taxon>Eukaryota</taxon>
        <taxon>Viridiplantae</taxon>
        <taxon>Streptophyta</taxon>
        <taxon>Embryophyta</taxon>
        <taxon>Tracheophyta</taxon>
        <taxon>Spermatophyta</taxon>
        <taxon>Magnoliopsida</taxon>
        <taxon>eudicotyledons</taxon>
        <taxon>Gunneridae</taxon>
        <taxon>Pentapetalae</taxon>
        <taxon>rosids</taxon>
        <taxon>fabids</taxon>
        <taxon>Fabales</taxon>
        <taxon>Fabaceae</taxon>
        <taxon>Papilionoideae</taxon>
        <taxon>50 kb inversion clade</taxon>
        <taxon>NPAAA clade</taxon>
        <taxon>indigoferoid/millettioid clade</taxon>
        <taxon>Phaseoleae</taxon>
        <taxon>Glycine</taxon>
        <taxon>Glycine subgen. Soja</taxon>
    </lineage>
</organism>